<organism evidence="2 3">
    <name type="scientific">Phanerochaete sordida</name>
    <dbReference type="NCBI Taxonomy" id="48140"/>
    <lineage>
        <taxon>Eukaryota</taxon>
        <taxon>Fungi</taxon>
        <taxon>Dikarya</taxon>
        <taxon>Basidiomycota</taxon>
        <taxon>Agaricomycotina</taxon>
        <taxon>Agaricomycetes</taxon>
        <taxon>Polyporales</taxon>
        <taxon>Phanerochaetaceae</taxon>
        <taxon>Phanerochaete</taxon>
    </lineage>
</organism>
<feature type="region of interest" description="Disordered" evidence="1">
    <location>
        <begin position="71"/>
        <end position="104"/>
    </location>
</feature>
<keyword evidence="3" id="KW-1185">Reference proteome</keyword>
<dbReference type="EMBL" id="BPQB01000063">
    <property type="protein sequence ID" value="GJE96763.1"/>
    <property type="molecule type" value="Genomic_DNA"/>
</dbReference>
<comment type="caution">
    <text evidence="2">The sequence shown here is derived from an EMBL/GenBank/DDBJ whole genome shotgun (WGS) entry which is preliminary data.</text>
</comment>
<evidence type="ECO:0000313" key="2">
    <source>
        <dbReference type="EMBL" id="GJE96763.1"/>
    </source>
</evidence>
<proteinExistence type="predicted"/>
<accession>A0A9P3LJ13</accession>
<reference evidence="2 3" key="1">
    <citation type="submission" date="2021-08" db="EMBL/GenBank/DDBJ databases">
        <title>Draft Genome Sequence of Phanerochaete sordida strain YK-624.</title>
        <authorList>
            <person name="Mori T."/>
            <person name="Dohra H."/>
            <person name="Suzuki T."/>
            <person name="Kawagishi H."/>
            <person name="Hirai H."/>
        </authorList>
    </citation>
    <scope>NUCLEOTIDE SEQUENCE [LARGE SCALE GENOMIC DNA]</scope>
    <source>
        <strain evidence="2 3">YK-624</strain>
    </source>
</reference>
<dbReference type="AlphaFoldDB" id="A0A9P3LJ13"/>
<sequence>MEAYATLGKPTTGVMMRGPGRASPSCALLAYRCLTTDILLGRRAAIVCIDKDVDDPPGTFLRQWTADGHRIAQHAGPRAPRGLRKRALPRETRRPQRVVSSICS</sequence>
<gene>
    <name evidence="2" type="ORF">PsYK624_129690</name>
</gene>
<protein>
    <submittedName>
        <fullName evidence="2">Uncharacterized protein</fullName>
    </submittedName>
</protein>
<name>A0A9P3LJ13_9APHY</name>
<evidence type="ECO:0000313" key="3">
    <source>
        <dbReference type="Proteomes" id="UP000703269"/>
    </source>
</evidence>
<dbReference type="Proteomes" id="UP000703269">
    <property type="component" value="Unassembled WGS sequence"/>
</dbReference>
<evidence type="ECO:0000256" key="1">
    <source>
        <dbReference type="SAM" id="MobiDB-lite"/>
    </source>
</evidence>